<keyword evidence="7" id="KW-1185">Reference proteome</keyword>
<name>V5G5G4_BYSSN</name>
<keyword evidence="4" id="KW-1133">Transmembrane helix</keyword>
<dbReference type="InterPro" id="IPR013785">
    <property type="entry name" value="Aldolase_TIM"/>
</dbReference>
<feature type="region of interest" description="Disordered" evidence="3">
    <location>
        <begin position="54"/>
        <end position="78"/>
    </location>
</feature>
<dbReference type="InParanoid" id="V5G5G4"/>
<feature type="transmembrane region" description="Helical" evidence="4">
    <location>
        <begin position="26"/>
        <end position="51"/>
    </location>
</feature>
<comment type="catalytic activity">
    <reaction evidence="1">
        <text>Hydrolysis of terminal, non-reducing alpha-D-galactose residues in alpha-D-galactosides, including galactose oligosaccharides, galactomannans and galactolipids.</text>
        <dbReference type="EC" id="3.2.1.22"/>
    </reaction>
</comment>
<feature type="compositionally biased region" description="Polar residues" evidence="3">
    <location>
        <begin position="59"/>
        <end position="78"/>
    </location>
</feature>
<dbReference type="InterPro" id="IPR017853">
    <property type="entry name" value="GH"/>
</dbReference>
<dbReference type="eggNOG" id="ENOG502RCTR">
    <property type="taxonomic scope" value="Eukaryota"/>
</dbReference>
<organism evidence="6 7">
    <name type="scientific">Byssochlamys spectabilis (strain No. 5 / NBRC 109023)</name>
    <name type="common">Paecilomyces variotii</name>
    <dbReference type="NCBI Taxonomy" id="1356009"/>
    <lineage>
        <taxon>Eukaryota</taxon>
        <taxon>Fungi</taxon>
        <taxon>Dikarya</taxon>
        <taxon>Ascomycota</taxon>
        <taxon>Pezizomycotina</taxon>
        <taxon>Eurotiomycetes</taxon>
        <taxon>Eurotiomycetidae</taxon>
        <taxon>Eurotiales</taxon>
        <taxon>Thermoascaceae</taxon>
        <taxon>Paecilomyces</taxon>
    </lineage>
</organism>
<evidence type="ECO:0000313" key="7">
    <source>
        <dbReference type="Proteomes" id="UP000018001"/>
    </source>
</evidence>
<dbReference type="InterPro" id="IPR004352">
    <property type="entry name" value="GH114_TIM-barrel"/>
</dbReference>
<sequence>MASLNDKQVPRPGHGAWRYWSKKKKILIAVLILMAIVAIAVGLGVGLGIGLKNRGSSGGEQSVPPSTPPTSEGNTTAKWQPPVRTTWQIELLYPLNDTSIDVDVYDIDLFDNNATTISTLHGKGHHVICYFSAGTYENWRPDKSRFKDSDLGKALGDWHGERWLNVNSTNVRDIMVSRLDLARQKGCDGVDPDNVDGYDNDNGLGLTEADSVNYVNFLANETHARNMSIGLKNAGAIIPWVIGNMQWSVNEQCAQYHECDTYLPFIEAGKPVFHIEYPKGGSTNNDILVSTSQKNNACLFNDSRNFSTIIKNMDLDNWVQNC</sequence>
<accession>V5G5G4</accession>
<keyword evidence="4" id="KW-0472">Membrane</keyword>
<dbReference type="EC" id="3.2.1.22" evidence="2"/>
<reference evidence="7" key="1">
    <citation type="journal article" date="2014" name="Genome Announc.">
        <title>Draft genome sequence of the formaldehyde-resistant fungus Byssochlamys spectabilis No. 5 (anamorph Paecilomyces variotii No. 5) (NBRC109023).</title>
        <authorList>
            <person name="Oka T."/>
            <person name="Ekino K."/>
            <person name="Fukuda K."/>
            <person name="Nomura Y."/>
        </authorList>
    </citation>
    <scope>NUCLEOTIDE SEQUENCE [LARGE SCALE GENOMIC DNA]</scope>
    <source>
        <strain evidence="7">No. 5 / NBRC 109023</strain>
    </source>
</reference>
<dbReference type="HOGENOM" id="CLU_051214_1_1_1"/>
<evidence type="ECO:0000256" key="1">
    <source>
        <dbReference type="ARBA" id="ARBA00001255"/>
    </source>
</evidence>
<dbReference type="EMBL" id="BAUL01000189">
    <property type="protein sequence ID" value="GAD97216.1"/>
    <property type="molecule type" value="Genomic_DNA"/>
</dbReference>
<dbReference type="AlphaFoldDB" id="V5G5G4"/>
<dbReference type="Gene3D" id="3.20.20.70">
    <property type="entry name" value="Aldolase class I"/>
    <property type="match status" value="1"/>
</dbReference>
<dbReference type="GO" id="GO:0004557">
    <property type="term" value="F:alpha-galactosidase activity"/>
    <property type="evidence" value="ECO:0007669"/>
    <property type="project" value="UniProtKB-EC"/>
</dbReference>
<gene>
    <name evidence="6" type="ORF">PVAR5_5889</name>
</gene>
<dbReference type="PANTHER" id="PTHR35273">
    <property type="entry name" value="ALPHA-1,4 POLYGALACTOSAMINIDASE, PUTATIVE (AFU_ORTHOLOGUE AFUA_3G07890)-RELATED"/>
    <property type="match status" value="1"/>
</dbReference>
<evidence type="ECO:0000256" key="3">
    <source>
        <dbReference type="SAM" id="MobiDB-lite"/>
    </source>
</evidence>
<dbReference type="PANTHER" id="PTHR35273:SF2">
    <property type="entry name" value="ALPHA-GALACTOSIDASE"/>
    <property type="match status" value="1"/>
</dbReference>
<protein>
    <recommendedName>
        <fullName evidence="2">alpha-galactosidase</fullName>
        <ecNumber evidence="2">3.2.1.22</ecNumber>
    </recommendedName>
</protein>
<evidence type="ECO:0000259" key="5">
    <source>
        <dbReference type="Pfam" id="PF03537"/>
    </source>
</evidence>
<dbReference type="SUPFAM" id="SSF51445">
    <property type="entry name" value="(Trans)glycosidases"/>
    <property type="match status" value="1"/>
</dbReference>
<evidence type="ECO:0000256" key="4">
    <source>
        <dbReference type="SAM" id="Phobius"/>
    </source>
</evidence>
<evidence type="ECO:0000313" key="6">
    <source>
        <dbReference type="EMBL" id="GAD97216.1"/>
    </source>
</evidence>
<proteinExistence type="predicted"/>
<dbReference type="OrthoDB" id="2108802at2759"/>
<keyword evidence="4" id="KW-0812">Transmembrane</keyword>
<feature type="domain" description="Glycoside-hydrolase family GH114 TIM-barrel" evidence="5">
    <location>
        <begin position="86"/>
        <end position="318"/>
    </location>
</feature>
<dbReference type="Pfam" id="PF03537">
    <property type="entry name" value="Glyco_hydro_114"/>
    <property type="match status" value="1"/>
</dbReference>
<evidence type="ECO:0000256" key="2">
    <source>
        <dbReference type="ARBA" id="ARBA00012755"/>
    </source>
</evidence>
<comment type="caution">
    <text evidence="6">The sequence shown here is derived from an EMBL/GenBank/DDBJ whole genome shotgun (WGS) entry which is preliminary data.</text>
</comment>
<dbReference type="Proteomes" id="UP000018001">
    <property type="component" value="Unassembled WGS sequence"/>
</dbReference>